<keyword evidence="11" id="KW-1185">Reference proteome</keyword>
<evidence type="ECO:0000259" key="9">
    <source>
        <dbReference type="Pfam" id="PF13886"/>
    </source>
</evidence>
<evidence type="ECO:0000256" key="5">
    <source>
        <dbReference type="ARBA" id="ARBA00023136"/>
    </source>
</evidence>
<reference evidence="10" key="1">
    <citation type="submission" date="2023-03" db="EMBL/GenBank/DDBJ databases">
        <authorList>
            <person name="Steffen K."/>
            <person name="Cardenas P."/>
        </authorList>
    </citation>
    <scope>NUCLEOTIDE SEQUENCE</scope>
</reference>
<dbReference type="Pfam" id="PF13886">
    <property type="entry name" value="TM7S3_TM198"/>
    <property type="match status" value="1"/>
</dbReference>
<dbReference type="GO" id="GO:0005886">
    <property type="term" value="C:plasma membrane"/>
    <property type="evidence" value="ECO:0007669"/>
    <property type="project" value="TreeGrafter"/>
</dbReference>
<dbReference type="Proteomes" id="UP001174909">
    <property type="component" value="Unassembled WGS sequence"/>
</dbReference>
<dbReference type="AlphaFoldDB" id="A0AA35R8P0"/>
<organism evidence="10 11">
    <name type="scientific">Geodia barretti</name>
    <name type="common">Barrett's horny sponge</name>
    <dbReference type="NCBI Taxonomy" id="519541"/>
    <lineage>
        <taxon>Eukaryota</taxon>
        <taxon>Metazoa</taxon>
        <taxon>Porifera</taxon>
        <taxon>Demospongiae</taxon>
        <taxon>Heteroscleromorpha</taxon>
        <taxon>Tetractinellida</taxon>
        <taxon>Astrophorina</taxon>
        <taxon>Geodiidae</taxon>
        <taxon>Geodia</taxon>
    </lineage>
</organism>
<accession>A0AA35R8P0</accession>
<keyword evidence="5 7" id="KW-0472">Membrane</keyword>
<dbReference type="PANTHER" id="PTHR31247:SF5">
    <property type="entry name" value="DUF4203 DOMAIN-CONTAINING PROTEIN"/>
    <property type="match status" value="1"/>
</dbReference>
<evidence type="ECO:0000256" key="1">
    <source>
        <dbReference type="ARBA" id="ARBA00004141"/>
    </source>
</evidence>
<feature type="domain" description="TM7S3/TM198-like" evidence="9">
    <location>
        <begin position="105"/>
        <end position="166"/>
    </location>
</feature>
<evidence type="ECO:0000256" key="6">
    <source>
        <dbReference type="ARBA" id="ARBA00049737"/>
    </source>
</evidence>
<evidence type="ECO:0000313" key="11">
    <source>
        <dbReference type="Proteomes" id="UP001174909"/>
    </source>
</evidence>
<name>A0AA35R8P0_GEOBA</name>
<dbReference type="InterPro" id="IPR025256">
    <property type="entry name" value="TM7S3/TM198-like_dom"/>
</dbReference>
<keyword evidence="8" id="KW-0732">Signal</keyword>
<dbReference type="InterPro" id="IPR040236">
    <property type="entry name" value="TMEM198"/>
</dbReference>
<keyword evidence="3 7" id="KW-0812">Transmembrane</keyword>
<feature type="transmembrane region" description="Helical" evidence="7">
    <location>
        <begin position="123"/>
        <end position="141"/>
    </location>
</feature>
<evidence type="ECO:0000256" key="4">
    <source>
        <dbReference type="ARBA" id="ARBA00022989"/>
    </source>
</evidence>
<dbReference type="PANTHER" id="PTHR31247">
    <property type="entry name" value="TRANSMEMBRANE PROTEIN 198 FAMILY MEMBER"/>
    <property type="match status" value="1"/>
</dbReference>
<evidence type="ECO:0000256" key="2">
    <source>
        <dbReference type="ARBA" id="ARBA00006244"/>
    </source>
</evidence>
<comment type="subcellular location">
    <subcellularLocation>
        <location evidence="1">Membrane</location>
        <topology evidence="1">Multi-pass membrane protein</topology>
    </subcellularLocation>
</comment>
<protein>
    <recommendedName>
        <fullName evidence="6">Transmembrane protein 198</fullName>
    </recommendedName>
</protein>
<feature type="transmembrane region" description="Helical" evidence="7">
    <location>
        <begin position="153"/>
        <end position="171"/>
    </location>
</feature>
<sequence>MRLLLKVAVCLTALLITTAKAQQPINYNNVDTTIQDVENQTVEEIEDKLKNFFHESRNKLYLAFYNLSSYLPLDINYAETVGKECDILEYNQDYYTTVGLVLGGLLGLIGIVFAFFGYRLIKIVLFLIGFVIGCSLTYFTILTFSSEHLHQTWVPYTAVAVSVVVGSYAEYSPSASTTSGYSSPELASVFSSLGLSSPRSISNFSASISTFLSSGLRWARS</sequence>
<feature type="transmembrane region" description="Helical" evidence="7">
    <location>
        <begin position="94"/>
        <end position="116"/>
    </location>
</feature>
<evidence type="ECO:0000313" key="10">
    <source>
        <dbReference type="EMBL" id="CAI8006883.1"/>
    </source>
</evidence>
<feature type="chain" id="PRO_5041445734" description="Transmembrane protein 198" evidence="8">
    <location>
        <begin position="22"/>
        <end position="221"/>
    </location>
</feature>
<gene>
    <name evidence="10" type="ORF">GBAR_LOCUS4953</name>
</gene>
<dbReference type="EMBL" id="CASHTH010000733">
    <property type="protein sequence ID" value="CAI8006883.1"/>
    <property type="molecule type" value="Genomic_DNA"/>
</dbReference>
<keyword evidence="4 7" id="KW-1133">Transmembrane helix</keyword>
<comment type="caution">
    <text evidence="10">The sequence shown here is derived from an EMBL/GenBank/DDBJ whole genome shotgun (WGS) entry which is preliminary data.</text>
</comment>
<comment type="similarity">
    <text evidence="2">Belongs to the TMEM198 family.</text>
</comment>
<proteinExistence type="inferred from homology"/>
<feature type="signal peptide" evidence="8">
    <location>
        <begin position="1"/>
        <end position="21"/>
    </location>
</feature>
<evidence type="ECO:0000256" key="3">
    <source>
        <dbReference type="ARBA" id="ARBA00022692"/>
    </source>
</evidence>
<evidence type="ECO:0000256" key="8">
    <source>
        <dbReference type="SAM" id="SignalP"/>
    </source>
</evidence>
<evidence type="ECO:0000256" key="7">
    <source>
        <dbReference type="SAM" id="Phobius"/>
    </source>
</evidence>